<dbReference type="STRING" id="663.BAU10_11095"/>
<dbReference type="OrthoDB" id="5297564at2"/>
<reference evidence="4 7" key="2">
    <citation type="submission" date="2019-09" db="EMBL/GenBank/DDBJ databases">
        <title>Draft genome sequencing and comparative genomics of hatchery-associated Vibrios.</title>
        <authorList>
            <person name="Kehlet-Delgado H."/>
            <person name="Mueller R.S."/>
        </authorList>
    </citation>
    <scope>NUCLEOTIDE SEQUENCE [LARGE SCALE GENOMIC DNA]</scope>
    <source>
        <strain evidence="4 7">081416A</strain>
    </source>
</reference>
<evidence type="ECO:0000313" key="7">
    <source>
        <dbReference type="Proteomes" id="UP000532247"/>
    </source>
</evidence>
<dbReference type="Proteomes" id="UP000532247">
    <property type="component" value="Unassembled WGS sequence"/>
</dbReference>
<dbReference type="EMBL" id="VTYF01000005">
    <property type="protein sequence ID" value="NOI09496.1"/>
    <property type="molecule type" value="Genomic_DNA"/>
</dbReference>
<feature type="signal peptide" evidence="1">
    <location>
        <begin position="1"/>
        <end position="22"/>
    </location>
</feature>
<comment type="caution">
    <text evidence="3">The sequence shown here is derived from an EMBL/GenBank/DDBJ whole genome shotgun (WGS) entry which is preliminary data.</text>
</comment>
<feature type="chain" id="PRO_5014515000" evidence="1">
    <location>
        <begin position="23"/>
        <end position="331"/>
    </location>
</feature>
<evidence type="ECO:0000313" key="3">
    <source>
        <dbReference type="EMBL" id="NMR73753.1"/>
    </source>
</evidence>
<reference evidence="2" key="3">
    <citation type="submission" date="2019-11" db="EMBL/GenBank/DDBJ databases">
        <authorList>
            <consortium name="PulseNet: The National Subtyping Network for Foodborne Disease Surveillance"/>
            <person name="Tarr C.L."/>
            <person name="Trees E."/>
            <person name="Katz L.S."/>
            <person name="Carleton-Romer H.A."/>
            <person name="Stroika S."/>
            <person name="Kucerova Z."/>
            <person name="Roache K.F."/>
            <person name="Sabol A.L."/>
            <person name="Besser J."/>
            <person name="Gerner-Smidt P."/>
        </authorList>
    </citation>
    <scope>NUCLEOTIDE SEQUENCE</scope>
    <source>
        <strain evidence="2">PNUSAV001129</strain>
    </source>
</reference>
<reference evidence="5 6" key="1">
    <citation type="submission" date="2017-12" db="EMBL/GenBank/DDBJ databases">
        <title>FDA dAtabase for Regulatory Grade micrObial Sequences (FDA-ARGOS): Supporting development and validation of Infectious Disease Dx tests.</title>
        <authorList>
            <person name="Hoffmann M."/>
            <person name="Allard M."/>
            <person name="Evans P."/>
            <person name="Brown E."/>
            <person name="Tallon L.J."/>
            <person name="Sadzewicz L."/>
            <person name="Sengamalay N."/>
            <person name="Ott S."/>
            <person name="Godinez A."/>
            <person name="Nagaraj S."/>
            <person name="Vavikolanu K."/>
            <person name="Aluvathingal J."/>
            <person name="Nadendla S."/>
            <person name="Hobson J."/>
            <person name="Sichtig H."/>
        </authorList>
    </citation>
    <scope>NUCLEOTIDE SEQUENCE [LARGE SCALE GENOMIC DNA]</scope>
    <source>
        <strain evidence="6">ATCC 17749</strain>
        <strain evidence="5">FDAARGOS_97</strain>
    </source>
</reference>
<dbReference type="Proteomes" id="UP000565155">
    <property type="component" value="Unassembled WGS sequence"/>
</dbReference>
<accession>A0A0H0YHF1</accession>
<dbReference type="Proteomes" id="UP000714625">
    <property type="component" value="Unassembled WGS sequence"/>
</dbReference>
<name>A0A0H0YHF1_VIBAL</name>
<keyword evidence="1" id="KW-0732">Signal</keyword>
<dbReference type="eggNOG" id="COG2885">
    <property type="taxonomic scope" value="Bacteria"/>
</dbReference>
<dbReference type="EMBL" id="JABCMA010000007">
    <property type="protein sequence ID" value="NMR73753.1"/>
    <property type="molecule type" value="Genomic_DNA"/>
</dbReference>
<dbReference type="AlphaFoldDB" id="A0A0H0YHF1"/>
<proteinExistence type="predicted"/>
<evidence type="ECO:0000313" key="4">
    <source>
        <dbReference type="EMBL" id="NOI09496.1"/>
    </source>
</evidence>
<evidence type="ECO:0000256" key="1">
    <source>
        <dbReference type="SAM" id="SignalP"/>
    </source>
</evidence>
<keyword evidence="6" id="KW-1185">Reference proteome</keyword>
<evidence type="ECO:0000313" key="6">
    <source>
        <dbReference type="Proteomes" id="UP000054316"/>
    </source>
</evidence>
<dbReference type="Pfam" id="PF13557">
    <property type="entry name" value="Phenol_MetA_deg"/>
    <property type="match status" value="1"/>
</dbReference>
<evidence type="ECO:0000313" key="2">
    <source>
        <dbReference type="EMBL" id="EGQ9134279.1"/>
    </source>
</evidence>
<dbReference type="RefSeq" id="WP_005380160.1">
    <property type="nucleotide sequence ID" value="NZ_AP023187.1"/>
</dbReference>
<dbReference type="Proteomes" id="UP000054316">
    <property type="component" value="Unassembled WGS sequence"/>
</dbReference>
<dbReference type="SUPFAM" id="SSF56935">
    <property type="entry name" value="Porins"/>
    <property type="match status" value="1"/>
</dbReference>
<dbReference type="GeneID" id="75166790"/>
<organism evidence="3 8">
    <name type="scientific">Vibrio alginolyticus</name>
    <dbReference type="NCBI Taxonomy" id="663"/>
    <lineage>
        <taxon>Bacteria</taxon>
        <taxon>Pseudomonadati</taxon>
        <taxon>Pseudomonadota</taxon>
        <taxon>Gammaproteobacteria</taxon>
        <taxon>Vibrionales</taxon>
        <taxon>Vibrionaceae</taxon>
        <taxon>Vibrio</taxon>
    </lineage>
</organism>
<protein>
    <submittedName>
        <fullName evidence="3">Transporter</fullName>
    </submittedName>
</protein>
<dbReference type="InterPro" id="IPR025737">
    <property type="entry name" value="FApF"/>
</dbReference>
<gene>
    <name evidence="5" type="ORF">AL553_015555</name>
    <name evidence="4" type="ORF">F0254_11530</name>
    <name evidence="2" type="ORF">GHY86_03790</name>
    <name evidence="3" type="ORF">HKB35_09015</name>
</gene>
<evidence type="ECO:0000313" key="5">
    <source>
        <dbReference type="EMBL" id="PNP27765.1"/>
    </source>
</evidence>
<sequence>MLRKTLLGTYLCSLFIAGNAYGAEGDDIPQRAQTVGDVIERPGVLTPKGKWSFDSSLSYTQNSSNKVSVVGYTVLPTLIVGRIEVSDSDRTTVTVGLTARYGLTNATELEVRVPYVYRNDQVSTRPIQDGSNSEVVNTTVDGGGLGDVEFALRHQFNFESAPYWVGGLRVKSDTGRSPYDVSIEDGSNSFSDVPTGSGFWSFEPNLSLIHPVDPAVLFASLSYIYNLEDTVTVGDTKADVELGDTISLSGGMGFAVNPDLSFSLGLSHKTILKSKVNGRSADDAKLLQLDALTFGINYAFSERSSINVSAQAGLTEDTPDFQLTVRVPFNL</sequence>
<reference evidence="3 8" key="4">
    <citation type="submission" date="2020-04" db="EMBL/GenBank/DDBJ databases">
        <title>Whole-genome sequencing of Vibrio spp. from China reveals different genetic environments of blaCTX-M-14 among diverse lineages.</title>
        <authorList>
            <person name="Zheng Z."/>
            <person name="Ye L."/>
            <person name="Chen S."/>
        </authorList>
    </citation>
    <scope>NUCLEOTIDE SEQUENCE [LARGE SCALE GENOMIC DNA]</scope>
    <source>
        <strain evidence="3 8">Vb1636</strain>
    </source>
</reference>
<dbReference type="EMBL" id="LOSN02000001">
    <property type="protein sequence ID" value="PNP27765.1"/>
    <property type="molecule type" value="Genomic_DNA"/>
</dbReference>
<dbReference type="EMBL" id="AAXMUW010000005">
    <property type="protein sequence ID" value="EGQ9134279.1"/>
    <property type="molecule type" value="Genomic_DNA"/>
</dbReference>
<evidence type="ECO:0000313" key="8">
    <source>
        <dbReference type="Proteomes" id="UP000565155"/>
    </source>
</evidence>